<evidence type="ECO:0000313" key="3">
    <source>
        <dbReference type="EMBL" id="RAL26634.1"/>
    </source>
</evidence>
<dbReference type="PROSITE" id="PS51782">
    <property type="entry name" value="LYSM"/>
    <property type="match status" value="1"/>
</dbReference>
<comment type="caution">
    <text evidence="3">The sequence shown here is derived from an EMBL/GenBank/DDBJ whole genome shotgun (WGS) entry which is preliminary data.</text>
</comment>
<feature type="region of interest" description="Disordered" evidence="1">
    <location>
        <begin position="87"/>
        <end position="132"/>
    </location>
</feature>
<dbReference type="EMBL" id="QJKK01000001">
    <property type="protein sequence ID" value="RAL26634.1"/>
    <property type="molecule type" value="Genomic_DNA"/>
</dbReference>
<proteinExistence type="predicted"/>
<dbReference type="Gene3D" id="3.10.350.10">
    <property type="entry name" value="LysM domain"/>
    <property type="match status" value="1"/>
</dbReference>
<name>A0A364K8L8_9BACL</name>
<accession>A0A364K8L8</accession>
<dbReference type="InterPro" id="IPR018392">
    <property type="entry name" value="LysM"/>
</dbReference>
<dbReference type="SMART" id="SM00257">
    <property type="entry name" value="LysM"/>
    <property type="match status" value="1"/>
</dbReference>
<keyword evidence="4" id="KW-1185">Reference proteome</keyword>
<feature type="region of interest" description="Disordered" evidence="1">
    <location>
        <begin position="252"/>
        <end position="273"/>
    </location>
</feature>
<feature type="compositionally biased region" description="Basic and acidic residues" evidence="1">
    <location>
        <begin position="264"/>
        <end position="273"/>
    </location>
</feature>
<dbReference type="CDD" id="cd00118">
    <property type="entry name" value="LysM"/>
    <property type="match status" value="1"/>
</dbReference>
<dbReference type="Proteomes" id="UP000251213">
    <property type="component" value="Unassembled WGS sequence"/>
</dbReference>
<evidence type="ECO:0000259" key="2">
    <source>
        <dbReference type="PROSITE" id="PS51782"/>
    </source>
</evidence>
<dbReference type="OrthoDB" id="2033517at2"/>
<reference evidence="3 4" key="2">
    <citation type="submission" date="2018-06" db="EMBL/GenBank/DDBJ databases">
        <authorList>
            <person name="Zhirakovskaya E."/>
        </authorList>
    </citation>
    <scope>NUCLEOTIDE SEQUENCE [LARGE SCALE GENOMIC DNA]</scope>
    <source>
        <strain evidence="3 4">FBKL4.011</strain>
    </source>
</reference>
<sequence>MVCPFFVNEKFILTNQQKFTHVRIGYDEYKVHRGGLYMKIHIVHPGDTLSFIVQKYNIPLERLLEANPQITNTEKLEIGSKVRIPSGKVPILPKNESSEEVESHTPQDVKKNETSENAEVEQPSTNNENDSEYDELYEGVPEFTRFYSYHPLPIPDYSQWMSSTKKHMEDVESCDCTDSKNYPSDQGYITGYPPTNMMQMEYPFYPYPKLYMMPYYTGFPIPILGPYYSPDPYFYSLSSLYPMPPYEPIPMMNEATSSEGGTPFEKESSSREA</sequence>
<evidence type="ECO:0000256" key="1">
    <source>
        <dbReference type="SAM" id="MobiDB-lite"/>
    </source>
</evidence>
<dbReference type="SUPFAM" id="SSF54106">
    <property type="entry name" value="LysM domain"/>
    <property type="match status" value="1"/>
</dbReference>
<gene>
    <name evidence="3" type="ORF">DL897_00875</name>
</gene>
<reference evidence="3 4" key="1">
    <citation type="submission" date="2018-06" db="EMBL/GenBank/DDBJ databases">
        <title>Thermoflavimicrobium daqus sp. nov., a thermophilic microbe isolated from Moutai-flavour Daqu.</title>
        <authorList>
            <person name="Wang X."/>
            <person name="Zhou H."/>
        </authorList>
    </citation>
    <scope>NUCLEOTIDE SEQUENCE [LARGE SCALE GENOMIC DNA]</scope>
    <source>
        <strain evidence="3 4">FBKL4.011</strain>
    </source>
</reference>
<dbReference type="Pfam" id="PF01476">
    <property type="entry name" value="LysM"/>
    <property type="match status" value="1"/>
</dbReference>
<dbReference type="AlphaFoldDB" id="A0A364K8L8"/>
<feature type="compositionally biased region" description="Basic and acidic residues" evidence="1">
    <location>
        <begin position="101"/>
        <end position="114"/>
    </location>
</feature>
<dbReference type="InterPro" id="IPR036779">
    <property type="entry name" value="LysM_dom_sf"/>
</dbReference>
<evidence type="ECO:0000313" key="4">
    <source>
        <dbReference type="Proteomes" id="UP000251213"/>
    </source>
</evidence>
<protein>
    <recommendedName>
        <fullName evidence="2">LysM domain-containing protein</fullName>
    </recommendedName>
</protein>
<organism evidence="3 4">
    <name type="scientific">Thermoflavimicrobium daqui</name>
    <dbReference type="NCBI Taxonomy" id="2137476"/>
    <lineage>
        <taxon>Bacteria</taxon>
        <taxon>Bacillati</taxon>
        <taxon>Bacillota</taxon>
        <taxon>Bacilli</taxon>
        <taxon>Bacillales</taxon>
        <taxon>Thermoactinomycetaceae</taxon>
        <taxon>Thermoflavimicrobium</taxon>
    </lineage>
</organism>
<feature type="domain" description="LysM" evidence="2">
    <location>
        <begin position="39"/>
        <end position="84"/>
    </location>
</feature>